<keyword evidence="2" id="KW-1185">Reference proteome</keyword>
<dbReference type="AlphaFoldDB" id="A0AAN7S3E6"/>
<dbReference type="Proteomes" id="UP001333110">
    <property type="component" value="Unassembled WGS sequence"/>
</dbReference>
<comment type="caution">
    <text evidence="1">The sequence shown here is derived from an EMBL/GenBank/DDBJ whole genome shotgun (WGS) entry which is preliminary data.</text>
</comment>
<proteinExistence type="predicted"/>
<dbReference type="EMBL" id="JAUNZN010000009">
    <property type="protein sequence ID" value="KAK4817038.1"/>
    <property type="molecule type" value="Genomic_DNA"/>
</dbReference>
<gene>
    <name evidence="1" type="ORF">QYF61_026164</name>
</gene>
<evidence type="ECO:0000313" key="1">
    <source>
        <dbReference type="EMBL" id="KAK4817038.1"/>
    </source>
</evidence>
<sequence>MQGEHISVYKCERQSRRVLDTETVTQMGREAKIEYGSVVLMEHVQAEGICNHESPSNHVTLVEPDHRFGSIFNKVLVQILASCDSLSIRFKAWYSEGAPMLDPPFSQGRSPSGLSKPLALQEGDPSLFNVCKLYLGLHCQPIHDADHLQLFREGKGERSKFVMTPSEGKALLSSPPCKLLPVLCAAGTSDIEVDCTLVRGRLESSKCCAFLTYCERESALKAQSALHEQKTLPGYLAVTAPAFDYSVLDIPVMLTKDDNCWEGKAFFQYKVFGVTVLYASPQLPLKLPELLFFPHYLGDLSLGCQDKADFNRAIYPVLTEPSCKQRSNDTLVAGDIETQGVGKVTPRTNTCDRKPDKNQAKQPQFPQLLLTRLVLQTLHQLRCSSLDTLQHLSVFLVVRGPKLNTVFEVRPHQCRVQGDNHCPSPAGHTISDTSQDALGLLGHLGTLLAHIQPAVDQHSQVLFHRAAFQPLFPKPVALHGVVVAQVQDPALSLVEPHRIGLGPSIQPVQVPLQSLPTLQQTNTPAQLGVICKLTEGALDPFVQIIDKDIKQNWPHY</sequence>
<name>A0AAN7S3E6_MYCAM</name>
<protein>
    <submittedName>
        <fullName evidence="1">Uncharacterized protein</fullName>
    </submittedName>
</protein>
<reference evidence="1 2" key="1">
    <citation type="journal article" date="2023" name="J. Hered.">
        <title>Chromosome-level genome of the wood stork (Mycteria americana) provides insight into avian chromosome evolution.</title>
        <authorList>
            <person name="Flamio R. Jr."/>
            <person name="Ramstad K.M."/>
        </authorList>
    </citation>
    <scope>NUCLEOTIDE SEQUENCE [LARGE SCALE GENOMIC DNA]</scope>
    <source>
        <strain evidence="1">JAX WOST 10</strain>
    </source>
</reference>
<evidence type="ECO:0000313" key="2">
    <source>
        <dbReference type="Proteomes" id="UP001333110"/>
    </source>
</evidence>
<accession>A0AAN7S3E6</accession>
<organism evidence="1 2">
    <name type="scientific">Mycteria americana</name>
    <name type="common">Wood stork</name>
    <dbReference type="NCBI Taxonomy" id="33587"/>
    <lineage>
        <taxon>Eukaryota</taxon>
        <taxon>Metazoa</taxon>
        <taxon>Chordata</taxon>
        <taxon>Craniata</taxon>
        <taxon>Vertebrata</taxon>
        <taxon>Euteleostomi</taxon>
        <taxon>Archelosauria</taxon>
        <taxon>Archosauria</taxon>
        <taxon>Dinosauria</taxon>
        <taxon>Saurischia</taxon>
        <taxon>Theropoda</taxon>
        <taxon>Coelurosauria</taxon>
        <taxon>Aves</taxon>
        <taxon>Neognathae</taxon>
        <taxon>Neoaves</taxon>
        <taxon>Aequornithes</taxon>
        <taxon>Ciconiiformes</taxon>
        <taxon>Ciconiidae</taxon>
        <taxon>Mycteria</taxon>
    </lineage>
</organism>